<gene>
    <name evidence="2" type="ORF">A8708_09065</name>
</gene>
<organism evidence="2 3">
    <name type="scientific">Paenibacillus oryzisoli</name>
    <dbReference type="NCBI Taxonomy" id="1850517"/>
    <lineage>
        <taxon>Bacteria</taxon>
        <taxon>Bacillati</taxon>
        <taxon>Bacillota</taxon>
        <taxon>Bacilli</taxon>
        <taxon>Bacillales</taxon>
        <taxon>Paenibacillaceae</taxon>
        <taxon>Paenibacillus</taxon>
    </lineage>
</organism>
<name>A0A198AEF3_9BACL</name>
<dbReference type="STRING" id="1850517.A8708_09065"/>
<protein>
    <submittedName>
        <fullName evidence="2">Uncharacterized protein</fullName>
    </submittedName>
</protein>
<accession>A0A198AEF3</accession>
<reference evidence="2 3" key="1">
    <citation type="submission" date="2016-05" db="EMBL/GenBank/DDBJ databases">
        <title>Paenibacillus sp. 1ZS3-15 nov., isolated from the rhizosphere soil.</title>
        <authorList>
            <person name="Zhang X.X."/>
            <person name="Zhang J."/>
        </authorList>
    </citation>
    <scope>NUCLEOTIDE SEQUENCE [LARGE SCALE GENOMIC DNA]</scope>
    <source>
        <strain evidence="2 3">1ZS3-15</strain>
    </source>
</reference>
<keyword evidence="3" id="KW-1185">Reference proteome</keyword>
<comment type="caution">
    <text evidence="2">The sequence shown here is derived from an EMBL/GenBank/DDBJ whole genome shotgun (WGS) entry which is preliminary data.</text>
</comment>
<feature type="compositionally biased region" description="Basic and acidic residues" evidence="1">
    <location>
        <begin position="65"/>
        <end position="74"/>
    </location>
</feature>
<dbReference type="AlphaFoldDB" id="A0A198AEF3"/>
<sequence>MQRARQLHERDRGAYRESEAPRVHAEHGEGAEPDERAQHVAADEAAGLGKRALMEREGDDAGGAEGRHQQRDACEVAEQAAQQDGKEAANAGEKFYEQG</sequence>
<dbReference type="EMBL" id="LYPB01000053">
    <property type="protein sequence ID" value="OAS19889.1"/>
    <property type="molecule type" value="Genomic_DNA"/>
</dbReference>
<evidence type="ECO:0000256" key="1">
    <source>
        <dbReference type="SAM" id="MobiDB-lite"/>
    </source>
</evidence>
<evidence type="ECO:0000313" key="3">
    <source>
        <dbReference type="Proteomes" id="UP000078454"/>
    </source>
</evidence>
<feature type="compositionally biased region" description="Basic and acidic residues" evidence="1">
    <location>
        <begin position="1"/>
        <end position="42"/>
    </location>
</feature>
<proteinExistence type="predicted"/>
<evidence type="ECO:0000313" key="2">
    <source>
        <dbReference type="EMBL" id="OAS19889.1"/>
    </source>
</evidence>
<dbReference type="Proteomes" id="UP000078454">
    <property type="component" value="Unassembled WGS sequence"/>
</dbReference>
<feature type="region of interest" description="Disordered" evidence="1">
    <location>
        <begin position="1"/>
        <end position="99"/>
    </location>
</feature>